<reference evidence="1" key="2">
    <citation type="journal article" date="2015" name="Data Brief">
        <title>Shoot transcriptome of the giant reed, Arundo donax.</title>
        <authorList>
            <person name="Barrero R.A."/>
            <person name="Guerrero F.D."/>
            <person name="Moolhuijzen P."/>
            <person name="Goolsby J.A."/>
            <person name="Tidwell J."/>
            <person name="Bellgard S.E."/>
            <person name="Bellgard M.I."/>
        </authorList>
    </citation>
    <scope>NUCLEOTIDE SEQUENCE</scope>
    <source>
        <tissue evidence="1">Shoot tissue taken approximately 20 cm above the soil surface</tissue>
    </source>
</reference>
<accession>A0A0A9EKA9</accession>
<reference evidence="1" key="1">
    <citation type="submission" date="2014-09" db="EMBL/GenBank/DDBJ databases">
        <authorList>
            <person name="Magalhaes I.L.F."/>
            <person name="Oliveira U."/>
            <person name="Santos F.R."/>
            <person name="Vidigal T.H.D.A."/>
            <person name="Brescovit A.D."/>
            <person name="Santos A.J."/>
        </authorList>
    </citation>
    <scope>NUCLEOTIDE SEQUENCE</scope>
    <source>
        <tissue evidence="1">Shoot tissue taken approximately 20 cm above the soil surface</tissue>
    </source>
</reference>
<proteinExistence type="predicted"/>
<organism evidence="1">
    <name type="scientific">Arundo donax</name>
    <name type="common">Giant reed</name>
    <name type="synonym">Donax arundinaceus</name>
    <dbReference type="NCBI Taxonomy" id="35708"/>
    <lineage>
        <taxon>Eukaryota</taxon>
        <taxon>Viridiplantae</taxon>
        <taxon>Streptophyta</taxon>
        <taxon>Embryophyta</taxon>
        <taxon>Tracheophyta</taxon>
        <taxon>Spermatophyta</taxon>
        <taxon>Magnoliopsida</taxon>
        <taxon>Liliopsida</taxon>
        <taxon>Poales</taxon>
        <taxon>Poaceae</taxon>
        <taxon>PACMAD clade</taxon>
        <taxon>Arundinoideae</taxon>
        <taxon>Arundineae</taxon>
        <taxon>Arundo</taxon>
    </lineage>
</organism>
<dbReference type="EMBL" id="GBRH01196761">
    <property type="protein sequence ID" value="JAE01135.1"/>
    <property type="molecule type" value="Transcribed_RNA"/>
</dbReference>
<name>A0A0A9EKA9_ARUDO</name>
<protein>
    <submittedName>
        <fullName evidence="1">Uncharacterized protein</fullName>
    </submittedName>
</protein>
<evidence type="ECO:0000313" key="1">
    <source>
        <dbReference type="EMBL" id="JAE01135.1"/>
    </source>
</evidence>
<sequence length="55" mass="6322">MFTSCDTSSEVALSSIFVYHFITSVNCVYSTFNVQLLLYILTYEFLLFSCEGWGM</sequence>
<dbReference type="AlphaFoldDB" id="A0A0A9EKA9"/>